<dbReference type="GO" id="GO:0005737">
    <property type="term" value="C:cytoplasm"/>
    <property type="evidence" value="ECO:0007669"/>
    <property type="project" value="TreeGrafter"/>
</dbReference>
<name>A0A2I0TAC9_LIMLA</name>
<keyword evidence="3" id="KW-0067">ATP-binding</keyword>
<keyword evidence="6" id="KW-1185">Reference proteome</keyword>
<dbReference type="GO" id="GO:0004088">
    <property type="term" value="F:carbamoyl-phosphate synthase (glutamine-hydrolyzing) activity"/>
    <property type="evidence" value="ECO:0007669"/>
    <property type="project" value="TreeGrafter"/>
</dbReference>
<accession>A0A2I0TAC9</accession>
<evidence type="ECO:0000256" key="1">
    <source>
        <dbReference type="ARBA" id="ARBA00022598"/>
    </source>
</evidence>
<protein>
    <submittedName>
        <fullName evidence="5">Carbamoyl-phosphate synthase</fullName>
    </submittedName>
</protein>
<dbReference type="InterPro" id="IPR036914">
    <property type="entry name" value="MGS-like_dom_sf"/>
</dbReference>
<dbReference type="Proteomes" id="UP000233556">
    <property type="component" value="Unassembled WGS sequence"/>
</dbReference>
<proteinExistence type="predicted"/>
<dbReference type="PANTHER" id="PTHR11405:SF53">
    <property type="entry name" value="CARBAMOYL-PHOSPHATE SYNTHASE [AMMONIA], MITOCHONDRIAL"/>
    <property type="match status" value="1"/>
</dbReference>
<evidence type="ECO:0000313" key="6">
    <source>
        <dbReference type="Proteomes" id="UP000233556"/>
    </source>
</evidence>
<dbReference type="EMBL" id="KZ514040">
    <property type="protein sequence ID" value="PKU30756.1"/>
    <property type="molecule type" value="Genomic_DNA"/>
</dbReference>
<dbReference type="CDD" id="cd01423">
    <property type="entry name" value="MGS_CPS_I_III"/>
    <property type="match status" value="1"/>
</dbReference>
<dbReference type="PROSITE" id="PS51855">
    <property type="entry name" value="MGS"/>
    <property type="match status" value="1"/>
</dbReference>
<dbReference type="OrthoDB" id="434at2759"/>
<keyword evidence="2" id="KW-0547">Nucleotide-binding</keyword>
<dbReference type="AlphaFoldDB" id="A0A2I0TAC9"/>
<dbReference type="SMART" id="SM00851">
    <property type="entry name" value="MGS"/>
    <property type="match status" value="1"/>
</dbReference>
<reference evidence="6" key="1">
    <citation type="submission" date="2017-11" db="EMBL/GenBank/DDBJ databases">
        <authorList>
            <person name="Lima N.C."/>
            <person name="Parody-Merino A.M."/>
            <person name="Battley P.F."/>
            <person name="Fidler A.E."/>
            <person name="Prosdocimi F."/>
        </authorList>
    </citation>
    <scope>NUCLEOTIDE SEQUENCE [LARGE SCALE GENOMIC DNA]</scope>
</reference>
<organism evidence="5 6">
    <name type="scientific">Limosa lapponica baueri</name>
    <dbReference type="NCBI Taxonomy" id="1758121"/>
    <lineage>
        <taxon>Eukaryota</taxon>
        <taxon>Metazoa</taxon>
        <taxon>Chordata</taxon>
        <taxon>Craniata</taxon>
        <taxon>Vertebrata</taxon>
        <taxon>Euteleostomi</taxon>
        <taxon>Archelosauria</taxon>
        <taxon>Archosauria</taxon>
        <taxon>Dinosauria</taxon>
        <taxon>Saurischia</taxon>
        <taxon>Theropoda</taxon>
        <taxon>Coelurosauria</taxon>
        <taxon>Aves</taxon>
        <taxon>Neognathae</taxon>
        <taxon>Neoaves</taxon>
        <taxon>Charadriiformes</taxon>
        <taxon>Scolopacidae</taxon>
        <taxon>Limosa</taxon>
    </lineage>
</organism>
<evidence type="ECO:0000256" key="3">
    <source>
        <dbReference type="ARBA" id="ARBA00022840"/>
    </source>
</evidence>
<evidence type="ECO:0000256" key="2">
    <source>
        <dbReference type="ARBA" id="ARBA00022741"/>
    </source>
</evidence>
<keyword evidence="1" id="KW-0436">Ligase</keyword>
<sequence length="128" mass="14252">MVSESRSGAFGADSCQKQKSFRPRFLSVAELLYEEGFKLYATEATSDWLNANGILANPVAWPSQESQNPSLPLVRRLVKDGKIDLVINLSNSNTKFVHDNYVIRRMAIDSGIALLTNFQSKLLAEDCL</sequence>
<dbReference type="GO" id="GO:0005524">
    <property type="term" value="F:ATP binding"/>
    <property type="evidence" value="ECO:0007669"/>
    <property type="project" value="UniProtKB-KW"/>
</dbReference>
<dbReference type="GO" id="GO:0006541">
    <property type="term" value="P:glutamine metabolic process"/>
    <property type="evidence" value="ECO:0007669"/>
    <property type="project" value="TreeGrafter"/>
</dbReference>
<dbReference type="PANTHER" id="PTHR11405">
    <property type="entry name" value="CARBAMOYLTRANSFERASE FAMILY MEMBER"/>
    <property type="match status" value="1"/>
</dbReference>
<gene>
    <name evidence="5" type="ORF">llap_18940</name>
</gene>
<reference evidence="6" key="2">
    <citation type="submission" date="2017-12" db="EMBL/GenBank/DDBJ databases">
        <title>Genome sequence of the Bar-tailed Godwit (Limosa lapponica baueri).</title>
        <authorList>
            <person name="Lima N.C.B."/>
            <person name="Parody-Merino A.M."/>
            <person name="Battley P.F."/>
            <person name="Fidler A.E."/>
            <person name="Prosdocimi F."/>
        </authorList>
    </citation>
    <scope>NUCLEOTIDE SEQUENCE [LARGE SCALE GENOMIC DNA]</scope>
</reference>
<dbReference type="Pfam" id="PF02142">
    <property type="entry name" value="MGS"/>
    <property type="match status" value="1"/>
</dbReference>
<feature type="domain" description="MGS-like" evidence="4">
    <location>
        <begin position="1"/>
        <end position="128"/>
    </location>
</feature>
<dbReference type="InterPro" id="IPR011607">
    <property type="entry name" value="MGS-like_dom"/>
</dbReference>
<dbReference type="SUPFAM" id="SSF52335">
    <property type="entry name" value="Methylglyoxal synthase-like"/>
    <property type="match status" value="1"/>
</dbReference>
<evidence type="ECO:0000313" key="5">
    <source>
        <dbReference type="EMBL" id="PKU30756.1"/>
    </source>
</evidence>
<evidence type="ECO:0000259" key="4">
    <source>
        <dbReference type="PROSITE" id="PS51855"/>
    </source>
</evidence>
<dbReference type="Gene3D" id="3.40.50.1380">
    <property type="entry name" value="Methylglyoxal synthase-like domain"/>
    <property type="match status" value="1"/>
</dbReference>